<organism evidence="1 2">
    <name type="scientific">Ataeniobius toweri</name>
    <dbReference type="NCBI Taxonomy" id="208326"/>
    <lineage>
        <taxon>Eukaryota</taxon>
        <taxon>Metazoa</taxon>
        <taxon>Chordata</taxon>
        <taxon>Craniata</taxon>
        <taxon>Vertebrata</taxon>
        <taxon>Euteleostomi</taxon>
        <taxon>Actinopterygii</taxon>
        <taxon>Neopterygii</taxon>
        <taxon>Teleostei</taxon>
        <taxon>Neoteleostei</taxon>
        <taxon>Acanthomorphata</taxon>
        <taxon>Ovalentaria</taxon>
        <taxon>Atherinomorphae</taxon>
        <taxon>Cyprinodontiformes</taxon>
        <taxon>Goodeidae</taxon>
        <taxon>Ataeniobius</taxon>
    </lineage>
</organism>
<sequence length="103" mass="10665">MVTYANAEGGLVSGARCGSLAPTLAPVLFCRGLEVWEWPGGLSQGIMGGPEGCYPLRCGIVCLGALARSHNGGLLTGGLWLLWLLGMCQSSLDLQGLCWALGD</sequence>
<gene>
    <name evidence="1" type="ORF">ATANTOWER_015319</name>
</gene>
<proteinExistence type="predicted"/>
<dbReference type="Proteomes" id="UP001345963">
    <property type="component" value="Unassembled WGS sequence"/>
</dbReference>
<name>A0ABU7BQN9_9TELE</name>
<evidence type="ECO:0000313" key="2">
    <source>
        <dbReference type="Proteomes" id="UP001345963"/>
    </source>
</evidence>
<accession>A0ABU7BQN9</accession>
<protein>
    <submittedName>
        <fullName evidence="1">Uncharacterized protein</fullName>
    </submittedName>
</protein>
<comment type="caution">
    <text evidence="1">The sequence shown here is derived from an EMBL/GenBank/DDBJ whole genome shotgun (WGS) entry which is preliminary data.</text>
</comment>
<evidence type="ECO:0000313" key="1">
    <source>
        <dbReference type="EMBL" id="MED6252679.1"/>
    </source>
</evidence>
<dbReference type="EMBL" id="JAHUTI010062185">
    <property type="protein sequence ID" value="MED6252679.1"/>
    <property type="molecule type" value="Genomic_DNA"/>
</dbReference>
<keyword evidence="2" id="KW-1185">Reference proteome</keyword>
<reference evidence="1 2" key="1">
    <citation type="submission" date="2021-07" db="EMBL/GenBank/DDBJ databases">
        <authorList>
            <person name="Palmer J.M."/>
        </authorList>
    </citation>
    <scope>NUCLEOTIDE SEQUENCE [LARGE SCALE GENOMIC DNA]</scope>
    <source>
        <strain evidence="1 2">AT_MEX2019</strain>
        <tissue evidence="1">Muscle</tissue>
    </source>
</reference>